<feature type="domain" description="C2H2-type" evidence="1">
    <location>
        <begin position="85"/>
        <end position="106"/>
    </location>
</feature>
<reference evidence="2" key="2">
    <citation type="submission" date="2015-02" db="UniProtKB">
        <authorList>
            <consortium name="EnsemblMetazoa"/>
        </authorList>
    </citation>
    <scope>IDENTIFICATION</scope>
</reference>
<dbReference type="HOGENOM" id="CLU_092647_0_0_1"/>
<sequence>MEVEIQTQRFSFIPIRIRRTVEDDFFEEYREENLQSKQTISHSDHLEVEMYKFESYRCQVPGCSAVLTSQDSYNNHYNLTHKHVCNECHRIYPSAHLLDIHISEWHDAYFQLKSQKENSFHCLIETCVEVFATSKQRHKHLIQGHNFPSDFRFEIPNPKKSDKKTNKMVVETTECEMEVDVADAAPKKTSKVPSTICFGKGANRGFHRQRKKNH</sequence>
<dbReference type="Proteomes" id="UP000014500">
    <property type="component" value="Unassembled WGS sequence"/>
</dbReference>
<evidence type="ECO:0000313" key="3">
    <source>
        <dbReference type="Proteomes" id="UP000014500"/>
    </source>
</evidence>
<dbReference type="OMA" id="RICFGRG"/>
<dbReference type="EnsemblMetazoa" id="SMAR001634-RA">
    <property type="protein sequence ID" value="SMAR001634-PA"/>
    <property type="gene ID" value="SMAR001634"/>
</dbReference>
<dbReference type="EMBL" id="JH430694">
    <property type="status" value="NOT_ANNOTATED_CDS"/>
    <property type="molecule type" value="Genomic_DNA"/>
</dbReference>
<dbReference type="AlphaFoldDB" id="T1IL16"/>
<organism evidence="2 3">
    <name type="scientific">Strigamia maritima</name>
    <name type="common">European centipede</name>
    <name type="synonym">Geophilus maritimus</name>
    <dbReference type="NCBI Taxonomy" id="126957"/>
    <lineage>
        <taxon>Eukaryota</taxon>
        <taxon>Metazoa</taxon>
        <taxon>Ecdysozoa</taxon>
        <taxon>Arthropoda</taxon>
        <taxon>Myriapoda</taxon>
        <taxon>Chilopoda</taxon>
        <taxon>Pleurostigmophora</taxon>
        <taxon>Geophilomorpha</taxon>
        <taxon>Linotaeniidae</taxon>
        <taxon>Strigamia</taxon>
    </lineage>
</organism>
<feature type="domain" description="C2H2-type" evidence="1">
    <location>
        <begin position="58"/>
        <end position="81"/>
    </location>
</feature>
<dbReference type="InterPro" id="IPR013087">
    <property type="entry name" value="Znf_C2H2_type"/>
</dbReference>
<dbReference type="eggNOG" id="KOG4173">
    <property type="taxonomic scope" value="Eukaryota"/>
</dbReference>
<keyword evidence="3" id="KW-1185">Reference proteome</keyword>
<name>T1IL16_STRMM</name>
<evidence type="ECO:0000259" key="1">
    <source>
        <dbReference type="PROSITE" id="PS00028"/>
    </source>
</evidence>
<reference evidence="3" key="1">
    <citation type="submission" date="2011-05" db="EMBL/GenBank/DDBJ databases">
        <authorList>
            <person name="Richards S.R."/>
            <person name="Qu J."/>
            <person name="Jiang H."/>
            <person name="Jhangiani S.N."/>
            <person name="Agravi P."/>
            <person name="Goodspeed R."/>
            <person name="Gross S."/>
            <person name="Mandapat C."/>
            <person name="Jackson L."/>
            <person name="Mathew T."/>
            <person name="Pu L."/>
            <person name="Thornton R."/>
            <person name="Saada N."/>
            <person name="Wilczek-Boney K.B."/>
            <person name="Lee S."/>
            <person name="Kovar C."/>
            <person name="Wu Y."/>
            <person name="Scherer S.E."/>
            <person name="Worley K.C."/>
            <person name="Muzny D.M."/>
            <person name="Gibbs R."/>
        </authorList>
    </citation>
    <scope>NUCLEOTIDE SEQUENCE</scope>
    <source>
        <strain evidence="3">Brora</strain>
    </source>
</reference>
<protein>
    <recommendedName>
        <fullName evidence="1">C2H2-type domain-containing protein</fullName>
    </recommendedName>
</protein>
<dbReference type="PANTHER" id="PTHR21354">
    <property type="entry name" value="ZINC FINGER PROTEIN 511"/>
    <property type="match status" value="1"/>
</dbReference>
<evidence type="ECO:0000313" key="2">
    <source>
        <dbReference type="EnsemblMetazoa" id="SMAR001634-PA"/>
    </source>
</evidence>
<proteinExistence type="predicted"/>
<dbReference type="SMART" id="SM00355">
    <property type="entry name" value="ZnF_C2H2"/>
    <property type="match status" value="3"/>
</dbReference>
<dbReference type="PANTHER" id="PTHR21354:SF0">
    <property type="entry name" value="ZINC FINGER PROTEIN 511"/>
    <property type="match status" value="1"/>
</dbReference>
<accession>T1IL16</accession>
<dbReference type="InterPro" id="IPR039258">
    <property type="entry name" value="ZNF511"/>
</dbReference>
<dbReference type="STRING" id="126957.T1IL16"/>
<dbReference type="PhylomeDB" id="T1IL16"/>
<dbReference type="PROSITE" id="PS00028">
    <property type="entry name" value="ZINC_FINGER_C2H2_1"/>
    <property type="match status" value="2"/>
</dbReference>